<organism evidence="6 7">
    <name type="scientific">Echinops telfairi</name>
    <name type="common">Lesser hedgehog tenrec</name>
    <dbReference type="NCBI Taxonomy" id="9371"/>
    <lineage>
        <taxon>Eukaryota</taxon>
        <taxon>Metazoa</taxon>
        <taxon>Chordata</taxon>
        <taxon>Craniata</taxon>
        <taxon>Vertebrata</taxon>
        <taxon>Euteleostomi</taxon>
        <taxon>Mammalia</taxon>
        <taxon>Eutheria</taxon>
        <taxon>Afrotheria</taxon>
        <taxon>Tenrecidae</taxon>
        <taxon>Tenrecinae</taxon>
        <taxon>Echinops</taxon>
    </lineage>
</organism>
<keyword evidence="3" id="KW-0964">Secreted</keyword>
<feature type="chain" id="PRO_5046882742" evidence="5">
    <location>
        <begin position="24"/>
        <end position="211"/>
    </location>
</feature>
<comment type="similarity">
    <text evidence="2">Belongs to the PLAC1 family.</text>
</comment>
<keyword evidence="4 5" id="KW-0732">Signal</keyword>
<dbReference type="Proteomes" id="UP000694863">
    <property type="component" value="Unplaced"/>
</dbReference>
<evidence type="ECO:0000256" key="2">
    <source>
        <dbReference type="ARBA" id="ARBA00010071"/>
    </source>
</evidence>
<evidence type="ECO:0000256" key="3">
    <source>
        <dbReference type="ARBA" id="ARBA00022525"/>
    </source>
</evidence>
<dbReference type="PANTHER" id="PTHR14380">
    <property type="entry name" value="PLACENTA-SPECIFIC PROTEIN 1"/>
    <property type="match status" value="1"/>
</dbReference>
<evidence type="ECO:0000256" key="4">
    <source>
        <dbReference type="ARBA" id="ARBA00022729"/>
    </source>
</evidence>
<evidence type="ECO:0000313" key="7">
    <source>
        <dbReference type="RefSeq" id="XP_004715443.2"/>
    </source>
</evidence>
<evidence type="ECO:0000256" key="1">
    <source>
        <dbReference type="ARBA" id="ARBA00004613"/>
    </source>
</evidence>
<dbReference type="PROSITE" id="PS51257">
    <property type="entry name" value="PROKAR_LIPOPROTEIN"/>
    <property type="match status" value="1"/>
</dbReference>
<reference evidence="7" key="1">
    <citation type="submission" date="2025-08" db="UniProtKB">
        <authorList>
            <consortium name="RefSeq"/>
        </authorList>
    </citation>
    <scope>IDENTIFICATION</scope>
</reference>
<dbReference type="GeneID" id="101646321"/>
<comment type="subcellular location">
    <subcellularLocation>
        <location evidence="1">Secreted</location>
    </subcellularLocation>
</comment>
<dbReference type="RefSeq" id="XP_045144311.1">
    <property type="nucleotide sequence ID" value="XM_045288376.1"/>
</dbReference>
<evidence type="ECO:0000313" key="6">
    <source>
        <dbReference type="Proteomes" id="UP000694863"/>
    </source>
</evidence>
<sequence length="211" mass="23233">MMKVFESVGRLVLLTSVIASCYGQNPVTVLCSIEWFMVTVQPYMLNSGVYVHFSELYLGQGCPASHVEPHLYQFIYRVTECGIRVKAVSGDMIMYSSEMHYASKGTSARYVVPVSCMAPQSSPWLTKPCHVSRASGYGTPAKDDKTSYNVFELSPFNERPACDCPPCVCGEEEGALAVHAETPSVPEQSPYFVTDLSEAWSLHSDDLIGSM</sequence>
<dbReference type="Gene3D" id="2.60.40.3210">
    <property type="entry name" value="Zona pellucida, ZP-N domain"/>
    <property type="match status" value="1"/>
</dbReference>
<accession>A0ABM0J5R8</accession>
<dbReference type="PANTHER" id="PTHR14380:SF2">
    <property type="entry name" value="PLACENTA-SPECIFIC PROTEIN 1"/>
    <property type="match status" value="1"/>
</dbReference>
<protein>
    <submittedName>
        <fullName evidence="7">Placenta-specific protein 1</fullName>
    </submittedName>
</protein>
<evidence type="ECO:0000256" key="5">
    <source>
        <dbReference type="SAM" id="SignalP"/>
    </source>
</evidence>
<feature type="signal peptide" evidence="5">
    <location>
        <begin position="1"/>
        <end position="23"/>
    </location>
</feature>
<dbReference type="RefSeq" id="XP_004715443.2">
    <property type="nucleotide sequence ID" value="XM_004715386.2"/>
</dbReference>
<name>A0ABM0J5R8_ECHTE</name>
<dbReference type="InterPro" id="IPR033222">
    <property type="entry name" value="PLAC1_fam"/>
</dbReference>
<keyword evidence="6" id="KW-1185">Reference proteome</keyword>
<gene>
    <name evidence="7" type="primary">PLAC1</name>
</gene>
<proteinExistence type="inferred from homology"/>